<dbReference type="Proteomes" id="UP001445335">
    <property type="component" value="Unassembled WGS sequence"/>
</dbReference>
<gene>
    <name evidence="1" type="ORF">WJX81_008184</name>
</gene>
<evidence type="ECO:0000313" key="2">
    <source>
        <dbReference type="Proteomes" id="UP001445335"/>
    </source>
</evidence>
<dbReference type="EMBL" id="JALJOU010000011">
    <property type="protein sequence ID" value="KAK9841053.1"/>
    <property type="molecule type" value="Genomic_DNA"/>
</dbReference>
<evidence type="ECO:0000313" key="1">
    <source>
        <dbReference type="EMBL" id="KAK9841053.1"/>
    </source>
</evidence>
<accession>A0AAW1S6D6</accession>
<proteinExistence type="predicted"/>
<sequence length="395" mass="42152">MRHPGTGEWVLLHTFDEVSFSLSEFARTGENLAEVLNTHPLLMKLGHGEAPAMRRSNYEDVAMLEYDGSYLEAALEAGGEWFKAGDWRPFAWKGQVWLAHWIIFAPGEERMAISSLDETTGDVHLAHVLSPIPGPVEVAQRVDGRSGAEEAESLSAVEGSSFAREKNWGLAEDRSELLVFHALLPCTVVLAFDLNGANVSAPGPSAHVASRTCFAGAAAAAATATGLDILHHPIHGSGNPVPWDIERGAEYRELLGMLHVKRGDYAHWAVRIDCATRRVTHVSAGPVIKARDYRNEGFLDSALVVGSFHMLDRLGEEGPERVVRILYGEGDRFGCWLDVAADAIVWHALGEPDAGAVAPPSVPPVPAGNPAAGTAAFAAATAAAGTGARVSQGPR</sequence>
<organism evidence="1 2">
    <name type="scientific">Elliptochloris bilobata</name>
    <dbReference type="NCBI Taxonomy" id="381761"/>
    <lineage>
        <taxon>Eukaryota</taxon>
        <taxon>Viridiplantae</taxon>
        <taxon>Chlorophyta</taxon>
        <taxon>core chlorophytes</taxon>
        <taxon>Trebouxiophyceae</taxon>
        <taxon>Trebouxiophyceae incertae sedis</taxon>
        <taxon>Elliptochloris clade</taxon>
        <taxon>Elliptochloris</taxon>
    </lineage>
</organism>
<protein>
    <submittedName>
        <fullName evidence="1">Uncharacterized protein</fullName>
    </submittedName>
</protein>
<reference evidence="1 2" key="1">
    <citation type="journal article" date="2024" name="Nat. Commun.">
        <title>Phylogenomics reveals the evolutionary origins of lichenization in chlorophyte algae.</title>
        <authorList>
            <person name="Puginier C."/>
            <person name="Libourel C."/>
            <person name="Otte J."/>
            <person name="Skaloud P."/>
            <person name="Haon M."/>
            <person name="Grisel S."/>
            <person name="Petersen M."/>
            <person name="Berrin J.G."/>
            <person name="Delaux P.M."/>
            <person name="Dal Grande F."/>
            <person name="Keller J."/>
        </authorList>
    </citation>
    <scope>NUCLEOTIDE SEQUENCE [LARGE SCALE GENOMIC DNA]</scope>
    <source>
        <strain evidence="1 2">SAG 245.80</strain>
    </source>
</reference>
<dbReference type="AlphaFoldDB" id="A0AAW1S6D6"/>
<comment type="caution">
    <text evidence="1">The sequence shown here is derived from an EMBL/GenBank/DDBJ whole genome shotgun (WGS) entry which is preliminary data.</text>
</comment>
<name>A0AAW1S6D6_9CHLO</name>
<keyword evidence="2" id="KW-1185">Reference proteome</keyword>